<dbReference type="AlphaFoldDB" id="D2V7G9"/>
<dbReference type="VEuPathDB" id="AmoebaDB:NAEGRDRAFT_64798"/>
<feature type="transmembrane region" description="Helical" evidence="1">
    <location>
        <begin position="20"/>
        <end position="38"/>
    </location>
</feature>
<dbReference type="OrthoDB" id="67155at2759"/>
<gene>
    <name evidence="3" type="ORF">NAEGRDRAFT_64798</name>
</gene>
<proteinExistence type="predicted"/>
<dbReference type="OMA" id="WMKWILR"/>
<dbReference type="InterPro" id="IPR006816">
    <property type="entry name" value="ELMO_dom"/>
</dbReference>
<feature type="domain" description="ELMO" evidence="2">
    <location>
        <begin position="162"/>
        <end position="330"/>
    </location>
</feature>
<dbReference type="GeneID" id="8861444"/>
<sequence length="340" mass="39366">MKSSAVLARSSLSLTSSSSSSIWSMVVSFLWSIVKFVMRIITGKCELERICSARVSGSIAADHYIPVTKQFEQSFTNSKQLATLLEENTNKENNTTFNYLSTKYTDVDEVFGKLIKIKKKSFVDEHSKKICKTCLRHMINLNQSIVHLDSLARTPFELSNEKHKEMLLEFWKTLRPNQELTFMEDREELTSKDWKHVGFQGLHPQTDFRGMGILGLQNLLEFAKSNTKDAQNILMDCEEESIWYPFAISGINISGLIVDMIRGHQITDIFYTLNFEMDSAHHQQMTESILQELYNYVFINFHEYYIKNNGNVMKFNSLLQSFLSQPSVNNYLRNYSKKDC</sequence>
<dbReference type="RefSeq" id="XP_002680121.1">
    <property type="nucleotide sequence ID" value="XM_002680075.1"/>
</dbReference>
<keyword evidence="1" id="KW-0812">Transmembrane</keyword>
<dbReference type="KEGG" id="ngr:NAEGRDRAFT_64798"/>
<dbReference type="PANTHER" id="PTHR12771">
    <property type="entry name" value="ENGULFMENT AND CELL MOTILITY"/>
    <property type="match status" value="1"/>
</dbReference>
<keyword evidence="4" id="KW-1185">Reference proteome</keyword>
<dbReference type="Proteomes" id="UP000006671">
    <property type="component" value="Unassembled WGS sequence"/>
</dbReference>
<keyword evidence="1" id="KW-0472">Membrane</keyword>
<dbReference type="eggNOG" id="KOG2998">
    <property type="taxonomic scope" value="Eukaryota"/>
</dbReference>
<evidence type="ECO:0000259" key="2">
    <source>
        <dbReference type="PROSITE" id="PS51335"/>
    </source>
</evidence>
<reference evidence="3 4" key="1">
    <citation type="journal article" date="2010" name="Cell">
        <title>The genome of Naegleria gruberi illuminates early eukaryotic versatility.</title>
        <authorList>
            <person name="Fritz-Laylin L.K."/>
            <person name="Prochnik S.E."/>
            <person name="Ginger M.L."/>
            <person name="Dacks J.B."/>
            <person name="Carpenter M.L."/>
            <person name="Field M.C."/>
            <person name="Kuo A."/>
            <person name="Paredez A."/>
            <person name="Chapman J."/>
            <person name="Pham J."/>
            <person name="Shu S."/>
            <person name="Neupane R."/>
            <person name="Cipriano M."/>
            <person name="Mancuso J."/>
            <person name="Tu H."/>
            <person name="Salamov A."/>
            <person name="Lindquist E."/>
            <person name="Shapiro H."/>
            <person name="Lucas S."/>
            <person name="Grigoriev I.V."/>
            <person name="Cande W.Z."/>
            <person name="Fulton C."/>
            <person name="Rokhsar D.S."/>
            <person name="Dawson S.C."/>
        </authorList>
    </citation>
    <scope>NUCLEOTIDE SEQUENCE [LARGE SCALE GENOMIC DNA]</scope>
    <source>
        <strain evidence="3 4">NEG-M</strain>
    </source>
</reference>
<dbReference type="InterPro" id="IPR050868">
    <property type="entry name" value="ELMO_domain-containing"/>
</dbReference>
<organism evidence="4">
    <name type="scientific">Naegleria gruberi</name>
    <name type="common">Amoeba</name>
    <dbReference type="NCBI Taxonomy" id="5762"/>
    <lineage>
        <taxon>Eukaryota</taxon>
        <taxon>Discoba</taxon>
        <taxon>Heterolobosea</taxon>
        <taxon>Tetramitia</taxon>
        <taxon>Eutetramitia</taxon>
        <taxon>Vahlkampfiidae</taxon>
        <taxon>Naegleria</taxon>
    </lineage>
</organism>
<evidence type="ECO:0000313" key="4">
    <source>
        <dbReference type="Proteomes" id="UP000006671"/>
    </source>
</evidence>
<keyword evidence="1" id="KW-1133">Transmembrane helix</keyword>
<evidence type="ECO:0000256" key="1">
    <source>
        <dbReference type="SAM" id="Phobius"/>
    </source>
</evidence>
<dbReference type="InParanoid" id="D2V7G9"/>
<dbReference type="PANTHER" id="PTHR12771:SF51">
    <property type="entry name" value="LD01482P"/>
    <property type="match status" value="1"/>
</dbReference>
<name>D2V7G9_NAEGR</name>
<accession>D2V7G9</accession>
<dbReference type="Pfam" id="PF04727">
    <property type="entry name" value="ELMO_CED12"/>
    <property type="match status" value="1"/>
</dbReference>
<dbReference type="EMBL" id="GG738855">
    <property type="protein sequence ID" value="EFC47377.1"/>
    <property type="molecule type" value="Genomic_DNA"/>
</dbReference>
<dbReference type="GO" id="GO:0005096">
    <property type="term" value="F:GTPase activator activity"/>
    <property type="evidence" value="ECO:0007669"/>
    <property type="project" value="TreeGrafter"/>
</dbReference>
<evidence type="ECO:0000313" key="3">
    <source>
        <dbReference type="EMBL" id="EFC47377.1"/>
    </source>
</evidence>
<dbReference type="PROSITE" id="PS51335">
    <property type="entry name" value="ELMO"/>
    <property type="match status" value="1"/>
</dbReference>
<protein>
    <submittedName>
        <fullName evidence="3">Predicted protein</fullName>
    </submittedName>
</protein>